<evidence type="ECO:0000256" key="4">
    <source>
        <dbReference type="ARBA" id="ARBA00013303"/>
    </source>
</evidence>
<dbReference type="EMBL" id="DWXZ01000137">
    <property type="protein sequence ID" value="HJB37718.1"/>
    <property type="molecule type" value="Genomic_DNA"/>
</dbReference>
<evidence type="ECO:0000256" key="3">
    <source>
        <dbReference type="ARBA" id="ARBA00012756"/>
    </source>
</evidence>
<proteinExistence type="inferred from homology"/>
<dbReference type="Pfam" id="PF16353">
    <property type="entry name" value="LacZ_4"/>
    <property type="match status" value="1"/>
</dbReference>
<evidence type="ECO:0000259" key="9">
    <source>
        <dbReference type="SMART" id="SM01038"/>
    </source>
</evidence>
<dbReference type="SUPFAM" id="SSF51445">
    <property type="entry name" value="(Trans)glycosidases"/>
    <property type="match status" value="1"/>
</dbReference>
<dbReference type="Gene3D" id="2.60.40.10">
    <property type="entry name" value="Immunoglobulins"/>
    <property type="match status" value="2"/>
</dbReference>
<gene>
    <name evidence="10" type="ORF">H9942_06575</name>
</gene>
<reference evidence="10" key="2">
    <citation type="submission" date="2021-04" db="EMBL/GenBank/DDBJ databases">
        <authorList>
            <person name="Gilroy R."/>
        </authorList>
    </citation>
    <scope>NUCLEOTIDE SEQUENCE</scope>
    <source>
        <strain evidence="10">ChiBcolR8-3208</strain>
    </source>
</reference>
<dbReference type="InterPro" id="IPR006101">
    <property type="entry name" value="Glyco_hydro_2"/>
</dbReference>
<reference evidence="10" key="1">
    <citation type="journal article" date="2021" name="PeerJ">
        <title>Extensive microbial diversity within the chicken gut microbiome revealed by metagenomics and culture.</title>
        <authorList>
            <person name="Gilroy R."/>
            <person name="Ravi A."/>
            <person name="Getino M."/>
            <person name="Pursley I."/>
            <person name="Horton D.L."/>
            <person name="Alikhan N.F."/>
            <person name="Baker D."/>
            <person name="Gharbi K."/>
            <person name="Hall N."/>
            <person name="Watson M."/>
            <person name="Adriaenssens E.M."/>
            <person name="Foster-Nyarko E."/>
            <person name="Jarju S."/>
            <person name="Secka A."/>
            <person name="Antonio M."/>
            <person name="Oren A."/>
            <person name="Chaudhuri R.R."/>
            <person name="La Ragione R."/>
            <person name="Hildebrand F."/>
            <person name="Pallen M.J."/>
        </authorList>
    </citation>
    <scope>NUCLEOTIDE SEQUENCE</scope>
    <source>
        <strain evidence="10">ChiBcolR8-3208</strain>
    </source>
</reference>
<dbReference type="Pfam" id="PF02929">
    <property type="entry name" value="Bgal_small_N"/>
    <property type="match status" value="1"/>
</dbReference>
<evidence type="ECO:0000313" key="11">
    <source>
        <dbReference type="Proteomes" id="UP000824214"/>
    </source>
</evidence>
<dbReference type="GO" id="GO:0030246">
    <property type="term" value="F:carbohydrate binding"/>
    <property type="evidence" value="ECO:0007669"/>
    <property type="project" value="InterPro"/>
</dbReference>
<dbReference type="SMART" id="SM01038">
    <property type="entry name" value="Bgal_small_N"/>
    <property type="match status" value="1"/>
</dbReference>
<accession>A0A9D2LZP4</accession>
<dbReference type="GO" id="GO:0005990">
    <property type="term" value="P:lactose catabolic process"/>
    <property type="evidence" value="ECO:0007669"/>
    <property type="project" value="TreeGrafter"/>
</dbReference>
<dbReference type="InterPro" id="IPR023230">
    <property type="entry name" value="Glyco_hydro_2_CS"/>
</dbReference>
<dbReference type="InterPro" id="IPR023232">
    <property type="entry name" value="Glyco_hydro_2_AS"/>
</dbReference>
<dbReference type="PANTHER" id="PTHR46323">
    <property type="entry name" value="BETA-GALACTOSIDASE"/>
    <property type="match status" value="1"/>
</dbReference>
<dbReference type="InterPro" id="IPR014718">
    <property type="entry name" value="GH-type_carb-bd"/>
</dbReference>
<dbReference type="InterPro" id="IPR013783">
    <property type="entry name" value="Ig-like_fold"/>
</dbReference>
<dbReference type="PROSITE" id="PS00719">
    <property type="entry name" value="GLYCOSYL_HYDROL_F2_1"/>
    <property type="match status" value="1"/>
</dbReference>
<comment type="catalytic activity">
    <reaction evidence="1 8">
        <text>Hydrolysis of terminal non-reducing beta-D-galactose residues in beta-D-galactosides.</text>
        <dbReference type="EC" id="3.2.1.23"/>
    </reaction>
</comment>
<keyword evidence="5 8" id="KW-0378">Hydrolase</keyword>
<evidence type="ECO:0000256" key="6">
    <source>
        <dbReference type="ARBA" id="ARBA00023295"/>
    </source>
</evidence>
<dbReference type="GO" id="GO:0009341">
    <property type="term" value="C:beta-galactosidase complex"/>
    <property type="evidence" value="ECO:0007669"/>
    <property type="project" value="InterPro"/>
</dbReference>
<evidence type="ECO:0000256" key="1">
    <source>
        <dbReference type="ARBA" id="ARBA00001412"/>
    </source>
</evidence>
<feature type="domain" description="Beta galactosidase small chain/" evidence="9">
    <location>
        <begin position="752"/>
        <end position="1021"/>
    </location>
</feature>
<evidence type="ECO:0000313" key="10">
    <source>
        <dbReference type="EMBL" id="HJB37718.1"/>
    </source>
</evidence>
<dbReference type="InterPro" id="IPR050347">
    <property type="entry name" value="Bact_Beta-galactosidase"/>
</dbReference>
<evidence type="ECO:0000256" key="2">
    <source>
        <dbReference type="ARBA" id="ARBA00007401"/>
    </source>
</evidence>
<dbReference type="InterPro" id="IPR006103">
    <property type="entry name" value="Glyco_hydro_2_cat"/>
</dbReference>
<dbReference type="InterPro" id="IPR004199">
    <property type="entry name" value="B-gal_small/dom_5"/>
</dbReference>
<protein>
    <recommendedName>
        <fullName evidence="4 8">Beta-galactosidase</fullName>
        <ecNumber evidence="3 8">3.2.1.23</ecNumber>
    </recommendedName>
    <alternativeName>
        <fullName evidence="7 8">Lactase</fullName>
    </alternativeName>
</protein>
<dbReference type="SUPFAM" id="SSF74650">
    <property type="entry name" value="Galactose mutarotase-like"/>
    <property type="match status" value="1"/>
</dbReference>
<keyword evidence="6 8" id="KW-0326">Glycosidase</keyword>
<name>A0A9D2LZP4_9FIRM</name>
<dbReference type="Gene3D" id="3.20.20.80">
    <property type="entry name" value="Glycosidases"/>
    <property type="match status" value="1"/>
</dbReference>
<dbReference type="GO" id="GO:0004565">
    <property type="term" value="F:beta-galactosidase activity"/>
    <property type="evidence" value="ECO:0007669"/>
    <property type="project" value="UniProtKB-EC"/>
</dbReference>
<dbReference type="Pfam" id="PF02836">
    <property type="entry name" value="Glyco_hydro_2_C"/>
    <property type="match status" value="1"/>
</dbReference>
<dbReference type="SUPFAM" id="SSF49785">
    <property type="entry name" value="Galactose-binding domain-like"/>
    <property type="match status" value="1"/>
</dbReference>
<evidence type="ECO:0000256" key="5">
    <source>
        <dbReference type="ARBA" id="ARBA00022801"/>
    </source>
</evidence>
<dbReference type="InterPro" id="IPR036156">
    <property type="entry name" value="Beta-gal/glucu_dom_sf"/>
</dbReference>
<dbReference type="Proteomes" id="UP000824214">
    <property type="component" value="Unassembled WGS sequence"/>
</dbReference>
<dbReference type="AlphaFoldDB" id="A0A9D2LZP4"/>
<dbReference type="Gene3D" id="2.70.98.10">
    <property type="match status" value="1"/>
</dbReference>
<dbReference type="Gene3D" id="2.60.120.260">
    <property type="entry name" value="Galactose-binding domain-like"/>
    <property type="match status" value="1"/>
</dbReference>
<comment type="similarity">
    <text evidence="2 8">Belongs to the glycosyl hydrolase 2 family.</text>
</comment>
<dbReference type="InterPro" id="IPR006104">
    <property type="entry name" value="Glyco_hydro_2_N"/>
</dbReference>
<dbReference type="PRINTS" id="PR00132">
    <property type="entry name" value="GLHYDRLASE2"/>
</dbReference>
<dbReference type="InterPro" id="IPR017853">
    <property type="entry name" value="GH"/>
</dbReference>
<comment type="caution">
    <text evidence="10">The sequence shown here is derived from an EMBL/GenBank/DDBJ whole genome shotgun (WGS) entry which is preliminary data.</text>
</comment>
<dbReference type="InterPro" id="IPR032312">
    <property type="entry name" value="LacZ_4"/>
</dbReference>
<dbReference type="Pfam" id="PF02837">
    <property type="entry name" value="Glyco_hydro_2_N"/>
    <property type="match status" value="1"/>
</dbReference>
<evidence type="ECO:0000256" key="8">
    <source>
        <dbReference type="RuleBase" id="RU361154"/>
    </source>
</evidence>
<dbReference type="PROSITE" id="PS00608">
    <property type="entry name" value="GLYCOSYL_HYDROL_F2_2"/>
    <property type="match status" value="1"/>
</dbReference>
<dbReference type="SUPFAM" id="SSF49303">
    <property type="entry name" value="beta-Galactosidase/glucuronidase domain"/>
    <property type="match status" value="2"/>
</dbReference>
<organism evidence="10 11">
    <name type="scientific">Candidatus Acutalibacter ornithocaccae</name>
    <dbReference type="NCBI Taxonomy" id="2838416"/>
    <lineage>
        <taxon>Bacteria</taxon>
        <taxon>Bacillati</taxon>
        <taxon>Bacillota</taxon>
        <taxon>Clostridia</taxon>
        <taxon>Eubacteriales</taxon>
        <taxon>Acutalibacteraceae</taxon>
        <taxon>Acutalibacter</taxon>
    </lineage>
</organism>
<dbReference type="InterPro" id="IPR011013">
    <property type="entry name" value="Gal_mutarotase_sf_dom"/>
</dbReference>
<evidence type="ECO:0000256" key="7">
    <source>
        <dbReference type="ARBA" id="ARBA00032230"/>
    </source>
</evidence>
<dbReference type="Pfam" id="PF00703">
    <property type="entry name" value="Glyco_hydro_2"/>
    <property type="match status" value="1"/>
</dbReference>
<dbReference type="InterPro" id="IPR008979">
    <property type="entry name" value="Galactose-bd-like_sf"/>
</dbReference>
<dbReference type="PANTHER" id="PTHR46323:SF2">
    <property type="entry name" value="BETA-GALACTOSIDASE"/>
    <property type="match status" value="1"/>
</dbReference>
<sequence length="1025" mass="115031">MGQREIISSVNRREAHTPFGGYETFEQAKARDNSQSQAILPLDGLWPFAAYPTAEDVPAGWASPTGEELAALPTMPVPSCWEMHGVGKPVYTNMQYPFYRQGPDKSFEVEVTPGSFDLSAPAVPQENLTVCYYQRFQLPAGWEGKRVFLRFGGVETAFTLGVNGREVGFSEDSKLDAEFDITPYVAPGENLLAVKVYRFSPGSYLEDQDYWHLHGITRSVALLCKGQRHIADFQVQPLFGETLEQASLRVRVWPDREAPLFGACRVRLRLFDPQGAQVLEHTSKPFSQYGVYLQAKYVLEETLPVAAPQLWCCETPALYTLTLEMLDEESRCVDVESCRVGFREVRIQNGMLELNRKRLIVRGANLHEHSATTGRTVSPQELRAQLLKMKALNFNAVRTCHYPKDNLFYDLCDELGLYVVDETNLETHGYGGGLSDDPRWAQAYLTRAMNMCLRDKNHPCVIVWSLGNESGVGANHGAMYGWLKFYDNRPVQYESGGSLPGTSDILCPMYPSRDWVETCMSSDDKRPFIMCEYAYAKSNSNGNFAEFWELVRKYPRFQGGFLWDFHDKALVQPQPDGSLPFRYAGAFGEDVADPVPDMCLNGIVFAGLEEKPAAEEVKVCQAPLYLQYQEWHGMFGGYYLHNECFTEDLSQLAFTWELLCDGQVVESGALEGLRVAPGGQQRVELPYDRALVRGEAFWNLYARTKEATPWAPAGHLVYKVQLPAQGTQPYWEESSIASTQPLQAREEGDTILVTGANLELAYDKARGGLRSCKVGGTALFTQCQDRFYRALTGIDEGQGDNSYGQDWRAAGLHDLRPQVESVQLTQAPAAVILQERLSYCGGRLKTQRTYWITAAGVKITTQVANGLALDTLPRIGQSFRLDSAFENLRWYGRGPQECYADRKSSAFVGVYSKKVGEMHEHYVRPCECGGREDTRWLEVTDAAGRGLRVTGSGLFHFSALPWTLEQYDAADYQDQLGESQGVELTLDGWHAGLGGDTGWTKNIHPEYRIPQGNYFYEITLSWLGQ</sequence>
<dbReference type="EC" id="3.2.1.23" evidence="3 8"/>
<dbReference type="InterPro" id="IPR006102">
    <property type="entry name" value="Ig-like_GH2"/>
</dbReference>